<dbReference type="GO" id="GO:0007234">
    <property type="term" value="P:osmosensory signaling via phosphorelay pathway"/>
    <property type="evidence" value="ECO:0007669"/>
    <property type="project" value="TreeGrafter"/>
</dbReference>
<keyword evidence="9" id="KW-0067">ATP-binding</keyword>
<dbReference type="SUPFAM" id="SSF47384">
    <property type="entry name" value="Homodimeric domain of signal transducing histidine kinase"/>
    <property type="match status" value="1"/>
</dbReference>
<dbReference type="PANTHER" id="PTHR42878:SF7">
    <property type="entry name" value="SENSOR HISTIDINE KINASE GLRK"/>
    <property type="match status" value="1"/>
</dbReference>
<dbReference type="GO" id="GO:0005524">
    <property type="term" value="F:ATP binding"/>
    <property type="evidence" value="ECO:0007669"/>
    <property type="project" value="UniProtKB-KW"/>
</dbReference>
<dbReference type="Gene3D" id="3.30.450.20">
    <property type="entry name" value="PAS domain"/>
    <property type="match status" value="1"/>
</dbReference>
<keyword evidence="5" id="KW-0808">Transferase</keyword>
<dbReference type="Gene3D" id="3.30.565.10">
    <property type="entry name" value="Histidine kinase-like ATPase, C-terminal domain"/>
    <property type="match status" value="1"/>
</dbReference>
<keyword evidence="7" id="KW-0547">Nucleotide-binding</keyword>
<feature type="transmembrane region" description="Helical" evidence="13">
    <location>
        <begin position="165"/>
        <end position="186"/>
    </location>
</feature>
<evidence type="ECO:0000313" key="18">
    <source>
        <dbReference type="EMBL" id="PJA89610.1"/>
    </source>
</evidence>
<dbReference type="CDD" id="cd00082">
    <property type="entry name" value="HisKA"/>
    <property type="match status" value="1"/>
</dbReference>
<dbReference type="PROSITE" id="PS50113">
    <property type="entry name" value="PAC"/>
    <property type="match status" value="1"/>
</dbReference>
<evidence type="ECO:0000256" key="10">
    <source>
        <dbReference type="ARBA" id="ARBA00022989"/>
    </source>
</evidence>
<dbReference type="Pfam" id="PF00512">
    <property type="entry name" value="HisKA"/>
    <property type="match status" value="1"/>
</dbReference>
<evidence type="ECO:0000256" key="12">
    <source>
        <dbReference type="ARBA" id="ARBA00023136"/>
    </source>
</evidence>
<evidence type="ECO:0000256" key="8">
    <source>
        <dbReference type="ARBA" id="ARBA00022777"/>
    </source>
</evidence>
<organism evidence="18 19">
    <name type="scientific">Candidatus Magasanikbacteria bacterium CG_4_9_14_3_um_filter_32_9</name>
    <dbReference type="NCBI Taxonomy" id="1974644"/>
    <lineage>
        <taxon>Bacteria</taxon>
        <taxon>Candidatus Magasanikiibacteriota</taxon>
    </lineage>
</organism>
<dbReference type="AlphaFoldDB" id="A0A2M7Z660"/>
<evidence type="ECO:0000256" key="2">
    <source>
        <dbReference type="ARBA" id="ARBA00004141"/>
    </source>
</evidence>
<evidence type="ECO:0000256" key="13">
    <source>
        <dbReference type="SAM" id="Phobius"/>
    </source>
</evidence>
<comment type="catalytic activity">
    <reaction evidence="1">
        <text>ATP + protein L-histidine = ADP + protein N-phospho-L-histidine.</text>
        <dbReference type="EC" id="2.7.13.3"/>
    </reaction>
</comment>
<dbReference type="InterPro" id="IPR036890">
    <property type="entry name" value="HATPase_C_sf"/>
</dbReference>
<comment type="subcellular location">
    <subcellularLocation>
        <location evidence="2">Membrane</location>
        <topology evidence="2">Multi-pass membrane protein</topology>
    </subcellularLocation>
</comment>
<dbReference type="PROSITE" id="PS50112">
    <property type="entry name" value="PAS"/>
    <property type="match status" value="1"/>
</dbReference>
<dbReference type="SMART" id="SM00304">
    <property type="entry name" value="HAMP"/>
    <property type="match status" value="1"/>
</dbReference>
<evidence type="ECO:0000256" key="6">
    <source>
        <dbReference type="ARBA" id="ARBA00022692"/>
    </source>
</evidence>
<dbReference type="SMART" id="SM00091">
    <property type="entry name" value="PAS"/>
    <property type="match status" value="1"/>
</dbReference>
<dbReference type="PROSITE" id="PS50109">
    <property type="entry name" value="HIS_KIN"/>
    <property type="match status" value="1"/>
</dbReference>
<feature type="transmembrane region" description="Helical" evidence="13">
    <location>
        <begin position="6"/>
        <end position="24"/>
    </location>
</feature>
<dbReference type="EMBL" id="PFVJ01000072">
    <property type="protein sequence ID" value="PJA89610.1"/>
    <property type="molecule type" value="Genomic_DNA"/>
</dbReference>
<proteinExistence type="predicted"/>
<keyword evidence="8" id="KW-0418">Kinase</keyword>
<evidence type="ECO:0000259" key="17">
    <source>
        <dbReference type="PROSITE" id="PS50885"/>
    </source>
</evidence>
<dbReference type="PANTHER" id="PTHR42878">
    <property type="entry name" value="TWO-COMPONENT HISTIDINE KINASE"/>
    <property type="match status" value="1"/>
</dbReference>
<dbReference type="SMART" id="SM00387">
    <property type="entry name" value="HATPase_c"/>
    <property type="match status" value="1"/>
</dbReference>
<evidence type="ECO:0000256" key="9">
    <source>
        <dbReference type="ARBA" id="ARBA00022840"/>
    </source>
</evidence>
<reference evidence="19" key="1">
    <citation type="submission" date="2017-09" db="EMBL/GenBank/DDBJ databases">
        <title>Depth-based differentiation of microbial function through sediment-hosted aquifers and enrichment of novel symbionts in the deep terrestrial subsurface.</title>
        <authorList>
            <person name="Probst A.J."/>
            <person name="Ladd B."/>
            <person name="Jarett J.K."/>
            <person name="Geller-Mcgrath D.E."/>
            <person name="Sieber C.M.K."/>
            <person name="Emerson J.B."/>
            <person name="Anantharaman K."/>
            <person name="Thomas B.C."/>
            <person name="Malmstrom R."/>
            <person name="Stieglmeier M."/>
            <person name="Klingl A."/>
            <person name="Woyke T."/>
            <person name="Ryan C.M."/>
            <person name="Banfield J.F."/>
        </authorList>
    </citation>
    <scope>NUCLEOTIDE SEQUENCE [LARGE SCALE GENOMIC DNA]</scope>
</reference>
<keyword evidence="10 13" id="KW-1133">Transmembrane helix</keyword>
<dbReference type="InterPro" id="IPR003594">
    <property type="entry name" value="HATPase_dom"/>
</dbReference>
<dbReference type="GO" id="GO:0016020">
    <property type="term" value="C:membrane"/>
    <property type="evidence" value="ECO:0007669"/>
    <property type="project" value="UniProtKB-SubCell"/>
</dbReference>
<dbReference type="PROSITE" id="PS50885">
    <property type="entry name" value="HAMP"/>
    <property type="match status" value="1"/>
</dbReference>
<comment type="caution">
    <text evidence="18">The sequence shown here is derived from an EMBL/GenBank/DDBJ whole genome shotgun (WGS) entry which is preliminary data.</text>
</comment>
<evidence type="ECO:0000259" key="14">
    <source>
        <dbReference type="PROSITE" id="PS50109"/>
    </source>
</evidence>
<dbReference type="Gene3D" id="6.10.340.10">
    <property type="match status" value="1"/>
</dbReference>
<dbReference type="InterPro" id="IPR005467">
    <property type="entry name" value="His_kinase_dom"/>
</dbReference>
<evidence type="ECO:0000256" key="1">
    <source>
        <dbReference type="ARBA" id="ARBA00000085"/>
    </source>
</evidence>
<evidence type="ECO:0000313" key="19">
    <source>
        <dbReference type="Proteomes" id="UP000230843"/>
    </source>
</evidence>
<keyword evidence="4" id="KW-0597">Phosphoprotein</keyword>
<dbReference type="EC" id="2.7.13.3" evidence="3"/>
<dbReference type="GO" id="GO:0000156">
    <property type="term" value="F:phosphorelay response regulator activity"/>
    <property type="evidence" value="ECO:0007669"/>
    <property type="project" value="TreeGrafter"/>
</dbReference>
<dbReference type="InterPro" id="IPR004358">
    <property type="entry name" value="Sig_transdc_His_kin-like_C"/>
</dbReference>
<sequence length="621" mass="69817">MKIKYLVPLASGVVLGAVLFFYFANQQFQKEIDLNRTELKIANDISNNTIILVNLTYEYLANQSERARDQWWIKYDENNRLLAPVLFRQGEETEILNDLLTRQRTLSEFFLKLLRSYELGEAGEFEKQQYISETMFASEESMVMVAKLHKVVGERLDQYQYTYNFYINIIFGVLTLLVITTTIIVVRKVVGPLNELHRATEIIAGGNLSHRIKIQSNDEIGQLARSFDIMALKLKESYTGLEKKVKTKTKDLAEAKTRAEAILASIGDAVMACDVDGKILVFNSVAEKMTGFSFKEVVGRHFKYSLNFISEKDEKPIIDFITKTIKTGISATMTNHTLLITKKGQKIPVADSAAPIINDKGKTIGCVVVFSDVTKEREIDKTKTEFVSLASHQLRTPLASINWISEMFLNKDFGKITGKQEESIAMIHKSSQRMVGLISALLNVSKLELGTFTINPTPVKLSSVVDEIVQELNLQIKGKKLVVIKDYKQEGPPINADLILIKIICQNLLTNAVNYSFSKTNIKVKIIKDEQRYLLTVENKGIGIPKEDEKKIFFKLFRASNAQSIDTDGTGLGLYMVKSILDAVGGKIWFNSIEGEDTIFSVELPLGGMKAKTGTKNLELV</sequence>
<keyword evidence="6 13" id="KW-0812">Transmembrane</keyword>
<dbReference type="InterPro" id="IPR003660">
    <property type="entry name" value="HAMP_dom"/>
</dbReference>
<dbReference type="InterPro" id="IPR000014">
    <property type="entry name" value="PAS"/>
</dbReference>
<dbReference type="CDD" id="cd06225">
    <property type="entry name" value="HAMP"/>
    <property type="match status" value="1"/>
</dbReference>
<feature type="domain" description="HAMP" evidence="17">
    <location>
        <begin position="187"/>
        <end position="239"/>
    </location>
</feature>
<dbReference type="Proteomes" id="UP000230843">
    <property type="component" value="Unassembled WGS sequence"/>
</dbReference>
<dbReference type="Pfam" id="PF00672">
    <property type="entry name" value="HAMP"/>
    <property type="match status" value="1"/>
</dbReference>
<accession>A0A2M7Z660</accession>
<feature type="domain" description="PAS" evidence="15">
    <location>
        <begin position="255"/>
        <end position="328"/>
    </location>
</feature>
<dbReference type="SUPFAM" id="SSF55785">
    <property type="entry name" value="PYP-like sensor domain (PAS domain)"/>
    <property type="match status" value="1"/>
</dbReference>
<feature type="domain" description="PAC" evidence="16">
    <location>
        <begin position="333"/>
        <end position="385"/>
    </location>
</feature>
<dbReference type="InterPro" id="IPR003661">
    <property type="entry name" value="HisK_dim/P_dom"/>
</dbReference>
<evidence type="ECO:0000259" key="15">
    <source>
        <dbReference type="PROSITE" id="PS50112"/>
    </source>
</evidence>
<evidence type="ECO:0000256" key="7">
    <source>
        <dbReference type="ARBA" id="ARBA00022741"/>
    </source>
</evidence>
<evidence type="ECO:0000256" key="3">
    <source>
        <dbReference type="ARBA" id="ARBA00012438"/>
    </source>
</evidence>
<dbReference type="InterPro" id="IPR000700">
    <property type="entry name" value="PAS-assoc_C"/>
</dbReference>
<evidence type="ECO:0000256" key="11">
    <source>
        <dbReference type="ARBA" id="ARBA00023012"/>
    </source>
</evidence>
<dbReference type="GO" id="GO:0000155">
    <property type="term" value="F:phosphorelay sensor kinase activity"/>
    <property type="evidence" value="ECO:0007669"/>
    <property type="project" value="InterPro"/>
</dbReference>
<dbReference type="InterPro" id="IPR035965">
    <property type="entry name" value="PAS-like_dom_sf"/>
</dbReference>
<dbReference type="Pfam" id="PF02518">
    <property type="entry name" value="HATPase_c"/>
    <property type="match status" value="1"/>
</dbReference>
<dbReference type="CDD" id="cd00130">
    <property type="entry name" value="PAS"/>
    <property type="match status" value="1"/>
</dbReference>
<keyword evidence="12 13" id="KW-0472">Membrane</keyword>
<keyword evidence="11" id="KW-0902">Two-component regulatory system</keyword>
<dbReference type="SMART" id="SM00388">
    <property type="entry name" value="HisKA"/>
    <property type="match status" value="1"/>
</dbReference>
<dbReference type="SUPFAM" id="SSF158472">
    <property type="entry name" value="HAMP domain-like"/>
    <property type="match status" value="1"/>
</dbReference>
<feature type="domain" description="Histidine kinase" evidence="14">
    <location>
        <begin position="389"/>
        <end position="608"/>
    </location>
</feature>
<dbReference type="SUPFAM" id="SSF55874">
    <property type="entry name" value="ATPase domain of HSP90 chaperone/DNA topoisomerase II/histidine kinase"/>
    <property type="match status" value="1"/>
</dbReference>
<dbReference type="GO" id="GO:0030295">
    <property type="term" value="F:protein kinase activator activity"/>
    <property type="evidence" value="ECO:0007669"/>
    <property type="project" value="TreeGrafter"/>
</dbReference>
<evidence type="ECO:0000259" key="16">
    <source>
        <dbReference type="PROSITE" id="PS50113"/>
    </source>
</evidence>
<dbReference type="Pfam" id="PF13426">
    <property type="entry name" value="PAS_9"/>
    <property type="match status" value="1"/>
</dbReference>
<dbReference type="NCBIfam" id="TIGR00229">
    <property type="entry name" value="sensory_box"/>
    <property type="match status" value="1"/>
</dbReference>
<dbReference type="InterPro" id="IPR036097">
    <property type="entry name" value="HisK_dim/P_sf"/>
</dbReference>
<evidence type="ECO:0000256" key="4">
    <source>
        <dbReference type="ARBA" id="ARBA00022553"/>
    </source>
</evidence>
<protein>
    <recommendedName>
        <fullName evidence="3">histidine kinase</fullName>
        <ecNumber evidence="3">2.7.13.3</ecNumber>
    </recommendedName>
</protein>
<dbReference type="Gene3D" id="1.10.287.130">
    <property type="match status" value="1"/>
</dbReference>
<dbReference type="FunFam" id="3.30.565.10:FF:000006">
    <property type="entry name" value="Sensor histidine kinase WalK"/>
    <property type="match status" value="1"/>
</dbReference>
<name>A0A2M7Z660_9BACT</name>
<gene>
    <name evidence="18" type="ORF">CO137_03385</name>
</gene>
<dbReference type="InterPro" id="IPR050351">
    <property type="entry name" value="BphY/WalK/GraS-like"/>
</dbReference>
<dbReference type="PRINTS" id="PR00344">
    <property type="entry name" value="BCTRLSENSOR"/>
</dbReference>
<evidence type="ECO:0000256" key="5">
    <source>
        <dbReference type="ARBA" id="ARBA00022679"/>
    </source>
</evidence>